<dbReference type="EMBL" id="JAZGQO010000005">
    <property type="protein sequence ID" value="KAK6186635.1"/>
    <property type="molecule type" value="Genomic_DNA"/>
</dbReference>
<feature type="domain" description="Mutator-like transposase" evidence="2">
    <location>
        <begin position="70"/>
        <end position="365"/>
    </location>
</feature>
<protein>
    <recommendedName>
        <fullName evidence="2">Mutator-like transposase domain-containing protein</fullName>
    </recommendedName>
</protein>
<keyword evidence="4" id="KW-1185">Reference proteome</keyword>
<gene>
    <name evidence="3" type="ORF">SNE40_005924</name>
</gene>
<evidence type="ECO:0000313" key="4">
    <source>
        <dbReference type="Proteomes" id="UP001347796"/>
    </source>
</evidence>
<accession>A0AAN8K291</accession>
<evidence type="ECO:0000313" key="3">
    <source>
        <dbReference type="EMBL" id="KAK6186635.1"/>
    </source>
</evidence>
<evidence type="ECO:0000259" key="2">
    <source>
        <dbReference type="Pfam" id="PF20700"/>
    </source>
</evidence>
<dbReference type="PANTHER" id="PTHR33309:SF3">
    <property type="entry name" value="CCHC-TYPE DOMAIN-CONTAINING PROTEIN"/>
    <property type="match status" value="1"/>
</dbReference>
<name>A0AAN8K291_PATCE</name>
<evidence type="ECO:0000256" key="1">
    <source>
        <dbReference type="SAM" id="MobiDB-lite"/>
    </source>
</evidence>
<feature type="compositionally biased region" description="Basic residues" evidence="1">
    <location>
        <begin position="1"/>
        <end position="17"/>
    </location>
</feature>
<comment type="caution">
    <text evidence="3">The sequence shown here is derived from an EMBL/GenBank/DDBJ whole genome shotgun (WGS) entry which is preliminary data.</text>
</comment>
<dbReference type="Pfam" id="PF20700">
    <property type="entry name" value="Mutator"/>
    <property type="match status" value="1"/>
</dbReference>
<organism evidence="3 4">
    <name type="scientific">Patella caerulea</name>
    <name type="common">Rayed Mediterranean limpet</name>
    <dbReference type="NCBI Taxonomy" id="87958"/>
    <lineage>
        <taxon>Eukaryota</taxon>
        <taxon>Metazoa</taxon>
        <taxon>Spiralia</taxon>
        <taxon>Lophotrochozoa</taxon>
        <taxon>Mollusca</taxon>
        <taxon>Gastropoda</taxon>
        <taxon>Patellogastropoda</taxon>
        <taxon>Patelloidea</taxon>
        <taxon>Patellidae</taxon>
        <taxon>Patella</taxon>
    </lineage>
</organism>
<reference evidence="3 4" key="1">
    <citation type="submission" date="2024-01" db="EMBL/GenBank/DDBJ databases">
        <title>The genome of the rayed Mediterranean limpet Patella caerulea (Linnaeus, 1758).</title>
        <authorList>
            <person name="Anh-Thu Weber A."/>
            <person name="Halstead-Nussloch G."/>
        </authorList>
    </citation>
    <scope>NUCLEOTIDE SEQUENCE [LARGE SCALE GENOMIC DNA]</scope>
    <source>
        <strain evidence="3">AATW-2023a</strain>
        <tissue evidence="3">Whole specimen</tissue>
    </source>
</reference>
<proteinExistence type="predicted"/>
<feature type="region of interest" description="Disordered" evidence="1">
    <location>
        <begin position="1"/>
        <end position="24"/>
    </location>
</feature>
<dbReference type="Proteomes" id="UP001347796">
    <property type="component" value="Unassembled WGS sequence"/>
</dbReference>
<dbReference type="InterPro" id="IPR049012">
    <property type="entry name" value="Mutator_transp_dom"/>
</dbReference>
<dbReference type="PANTHER" id="PTHR33309">
    <property type="entry name" value="KERATIN, ULTRA HIGH-SULFUR MATRIX PROTEIN-LIKE"/>
    <property type="match status" value="1"/>
</dbReference>
<sequence length="391" mass="44220">MGNPPKKRSDRRSKRKFNGNTFTGPVYEKRRKIDEVREEKITLNASFAKLGIRHNTQPELDKNEDCRPEGFRIIDMELFADFMCSFICPSCQEDKTLTVSEQILNGLASKILVKCTRSNECNFEKKFITSKRISGKSRCYVVKRQFTLAMCAIGRHRMQAERFTTNMDMPPPQTTESWNRHLTVIGKVTETVAEVSKKRAANHARQEEETTSDVTVSCDGTWQKRGFSSKNGIATVLTVDPNGAGCRVVDTEVMSNYCNICSTMKHKLNEQEFKKWSEDHKSKGLCLKNHSGSAGAMEPAGMSKIFRRSVKLRKLRYTGYLGDGDSKSFNAVATADPPIYSNASIDKLECCGHIQKRIGKRPMDKVTQCRSKMYKENGKRYKGIGGQGRLT</sequence>
<dbReference type="AlphaFoldDB" id="A0AAN8K291"/>